<dbReference type="SMART" id="SM00829">
    <property type="entry name" value="PKS_ER"/>
    <property type="match status" value="1"/>
</dbReference>
<dbReference type="Gene3D" id="3.40.50.720">
    <property type="entry name" value="NAD(P)-binding Rossmann-like Domain"/>
    <property type="match status" value="1"/>
</dbReference>
<dbReference type="InterPro" id="IPR020843">
    <property type="entry name" value="ER"/>
</dbReference>
<dbReference type="EMBL" id="JASFZW010000013">
    <property type="protein sequence ID" value="KAK2075797.1"/>
    <property type="molecule type" value="Genomic_DNA"/>
</dbReference>
<dbReference type="CDD" id="cd05289">
    <property type="entry name" value="MDR_like_2"/>
    <property type="match status" value="1"/>
</dbReference>
<dbReference type="GO" id="GO:0016491">
    <property type="term" value="F:oxidoreductase activity"/>
    <property type="evidence" value="ECO:0007669"/>
    <property type="project" value="InterPro"/>
</dbReference>
<dbReference type="Pfam" id="PF13602">
    <property type="entry name" value="ADH_zinc_N_2"/>
    <property type="match status" value="1"/>
</dbReference>
<name>A0AAD9MGT3_PROWI</name>
<sequence length="317" mass="33465">MKAVVYTKNGPSSVLNLVDDWPVPEPKRGEILIKQKATGVNPIDTLIRTGGGLFGLFTKLPKVPGGDICGTIEKLGPSTESEFAIGDTVYALTDGCGPFNPVGTYAEYTIAKADAVAKVPKGLGLVEAAGVPLAGLTAWQALDKAKLQAGQRIFITSGAGGVGGYAIQLAKARGLHVTTSCSGRNADYVQELGADEVFDYTQGKSVAQVYKHSPFDAVIDSRGGKEQYTHRRVLKRGGTFVSISSPGYERDYGSSGRALEMFNLLQWKGRHGLGLGPATKIVMAAPNGKQLTAIAELFESGKLRPVQTEVLPLKDAA</sequence>
<protein>
    <recommendedName>
        <fullName evidence="1">Enoyl reductase (ER) domain-containing protein</fullName>
    </recommendedName>
</protein>
<reference evidence="2" key="1">
    <citation type="submission" date="2021-01" db="EMBL/GenBank/DDBJ databases">
        <authorList>
            <person name="Eckstrom K.M.E."/>
        </authorList>
    </citation>
    <scope>NUCLEOTIDE SEQUENCE</scope>
    <source>
        <strain evidence="2">UVCC 0001</strain>
    </source>
</reference>
<accession>A0AAD9MGT3</accession>
<proteinExistence type="predicted"/>
<dbReference type="Pfam" id="PF08240">
    <property type="entry name" value="ADH_N"/>
    <property type="match status" value="1"/>
</dbReference>
<dbReference type="InterPro" id="IPR011032">
    <property type="entry name" value="GroES-like_sf"/>
</dbReference>
<dbReference type="AlphaFoldDB" id="A0AAD9MGT3"/>
<dbReference type="InterPro" id="IPR036291">
    <property type="entry name" value="NAD(P)-bd_dom_sf"/>
</dbReference>
<dbReference type="InterPro" id="IPR013154">
    <property type="entry name" value="ADH-like_N"/>
</dbReference>
<evidence type="ECO:0000313" key="3">
    <source>
        <dbReference type="Proteomes" id="UP001255856"/>
    </source>
</evidence>
<gene>
    <name evidence="2" type="ORF">QBZ16_001538</name>
</gene>
<dbReference type="PANTHER" id="PTHR11695">
    <property type="entry name" value="ALCOHOL DEHYDROGENASE RELATED"/>
    <property type="match status" value="1"/>
</dbReference>
<dbReference type="Proteomes" id="UP001255856">
    <property type="component" value="Unassembled WGS sequence"/>
</dbReference>
<dbReference type="PANTHER" id="PTHR11695:SF294">
    <property type="entry name" value="RETICULON-4-INTERACTING PROTEIN 1, MITOCHONDRIAL"/>
    <property type="match status" value="1"/>
</dbReference>
<dbReference type="SUPFAM" id="SSF51735">
    <property type="entry name" value="NAD(P)-binding Rossmann-fold domains"/>
    <property type="match status" value="1"/>
</dbReference>
<dbReference type="SUPFAM" id="SSF50129">
    <property type="entry name" value="GroES-like"/>
    <property type="match status" value="1"/>
</dbReference>
<comment type="caution">
    <text evidence="2">The sequence shown here is derived from an EMBL/GenBank/DDBJ whole genome shotgun (WGS) entry which is preliminary data.</text>
</comment>
<feature type="domain" description="Enoyl reductase (ER)" evidence="1">
    <location>
        <begin position="10"/>
        <end position="317"/>
    </location>
</feature>
<evidence type="ECO:0000313" key="2">
    <source>
        <dbReference type="EMBL" id="KAK2075797.1"/>
    </source>
</evidence>
<organism evidence="2 3">
    <name type="scientific">Prototheca wickerhamii</name>
    <dbReference type="NCBI Taxonomy" id="3111"/>
    <lineage>
        <taxon>Eukaryota</taxon>
        <taxon>Viridiplantae</taxon>
        <taxon>Chlorophyta</taxon>
        <taxon>core chlorophytes</taxon>
        <taxon>Trebouxiophyceae</taxon>
        <taxon>Chlorellales</taxon>
        <taxon>Chlorellaceae</taxon>
        <taxon>Prototheca</taxon>
    </lineage>
</organism>
<keyword evidence="3" id="KW-1185">Reference proteome</keyword>
<dbReference type="InterPro" id="IPR050700">
    <property type="entry name" value="YIM1/Zinc_Alcohol_DH_Fams"/>
</dbReference>
<dbReference type="Gene3D" id="3.90.180.10">
    <property type="entry name" value="Medium-chain alcohol dehydrogenases, catalytic domain"/>
    <property type="match status" value="1"/>
</dbReference>
<evidence type="ECO:0000259" key="1">
    <source>
        <dbReference type="SMART" id="SM00829"/>
    </source>
</evidence>